<dbReference type="CDD" id="cd03784">
    <property type="entry name" value="GT1_Gtf-like"/>
    <property type="match status" value="1"/>
</dbReference>
<evidence type="ECO:0000256" key="4">
    <source>
        <dbReference type="ARBA" id="ARBA00022679"/>
    </source>
</evidence>
<dbReference type="Pfam" id="PF00201">
    <property type="entry name" value="UDPGT"/>
    <property type="match status" value="1"/>
</dbReference>
<dbReference type="Proteomes" id="UP000492821">
    <property type="component" value="Unassembled WGS sequence"/>
</dbReference>
<dbReference type="WBParaSite" id="Pan_g7417.t1">
    <property type="protein sequence ID" value="Pan_g7417.t1"/>
    <property type="gene ID" value="Pan_g7417"/>
</dbReference>
<dbReference type="Gene3D" id="3.40.50.2000">
    <property type="entry name" value="Glycogen Phosphorylase B"/>
    <property type="match status" value="1"/>
</dbReference>
<feature type="signal peptide" evidence="6">
    <location>
        <begin position="1"/>
        <end position="22"/>
    </location>
</feature>
<proteinExistence type="inferred from homology"/>
<dbReference type="InterPro" id="IPR050271">
    <property type="entry name" value="UDP-glycosyltransferase"/>
</dbReference>
<dbReference type="PANTHER" id="PTHR48043">
    <property type="entry name" value="EG:EG0003.4 PROTEIN-RELATED"/>
    <property type="match status" value="1"/>
</dbReference>
<evidence type="ECO:0000256" key="5">
    <source>
        <dbReference type="ARBA" id="ARBA00047475"/>
    </source>
</evidence>
<keyword evidence="3" id="KW-0328">Glycosyltransferase</keyword>
<dbReference type="SUPFAM" id="SSF53756">
    <property type="entry name" value="UDP-Glycosyltransferase/glycogen phosphorylase"/>
    <property type="match status" value="1"/>
</dbReference>
<feature type="chain" id="PRO_5028925280" description="glucuronosyltransferase" evidence="6">
    <location>
        <begin position="23"/>
        <end position="498"/>
    </location>
</feature>
<dbReference type="AlphaFoldDB" id="A0A7E4W836"/>
<dbReference type="GO" id="GO:0015020">
    <property type="term" value="F:glucuronosyltransferase activity"/>
    <property type="evidence" value="ECO:0007669"/>
    <property type="project" value="UniProtKB-EC"/>
</dbReference>
<keyword evidence="6" id="KW-0732">Signal</keyword>
<evidence type="ECO:0000313" key="8">
    <source>
        <dbReference type="WBParaSite" id="Pan_g7417.t1"/>
    </source>
</evidence>
<evidence type="ECO:0000256" key="6">
    <source>
        <dbReference type="SAM" id="SignalP"/>
    </source>
</evidence>
<comment type="similarity">
    <text evidence="1">Belongs to the UDP-glycosyltransferase family.</text>
</comment>
<dbReference type="FunFam" id="3.40.50.2000:FF:000021">
    <property type="entry name" value="UDP-glucuronosyltransferase"/>
    <property type="match status" value="1"/>
</dbReference>
<protein>
    <recommendedName>
        <fullName evidence="2">glucuronosyltransferase</fullName>
        <ecNumber evidence="2">2.4.1.17</ecNumber>
    </recommendedName>
</protein>
<accession>A0A7E4W836</accession>
<comment type="catalytic activity">
    <reaction evidence="5">
        <text>glucuronate acceptor + UDP-alpha-D-glucuronate = acceptor beta-D-glucuronoside + UDP + H(+)</text>
        <dbReference type="Rhea" id="RHEA:21032"/>
        <dbReference type="ChEBI" id="CHEBI:15378"/>
        <dbReference type="ChEBI" id="CHEBI:58052"/>
        <dbReference type="ChEBI" id="CHEBI:58223"/>
        <dbReference type="ChEBI" id="CHEBI:132367"/>
        <dbReference type="ChEBI" id="CHEBI:132368"/>
        <dbReference type="EC" id="2.4.1.17"/>
    </reaction>
</comment>
<reference evidence="7" key="1">
    <citation type="journal article" date="2013" name="Genetics">
        <title>The draft genome and transcriptome of Panagrellus redivivus are shaped by the harsh demands of a free-living lifestyle.</title>
        <authorList>
            <person name="Srinivasan J."/>
            <person name="Dillman A.R."/>
            <person name="Macchietto M.G."/>
            <person name="Heikkinen L."/>
            <person name="Lakso M."/>
            <person name="Fracchia K.M."/>
            <person name="Antoshechkin I."/>
            <person name="Mortazavi A."/>
            <person name="Wong G."/>
            <person name="Sternberg P.W."/>
        </authorList>
    </citation>
    <scope>NUCLEOTIDE SEQUENCE [LARGE SCALE GENOMIC DNA]</scope>
    <source>
        <strain evidence="7">MT8872</strain>
    </source>
</reference>
<organism evidence="7 8">
    <name type="scientific">Panagrellus redivivus</name>
    <name type="common">Microworm</name>
    <dbReference type="NCBI Taxonomy" id="6233"/>
    <lineage>
        <taxon>Eukaryota</taxon>
        <taxon>Metazoa</taxon>
        <taxon>Ecdysozoa</taxon>
        <taxon>Nematoda</taxon>
        <taxon>Chromadorea</taxon>
        <taxon>Rhabditida</taxon>
        <taxon>Tylenchina</taxon>
        <taxon>Panagrolaimomorpha</taxon>
        <taxon>Panagrolaimoidea</taxon>
        <taxon>Panagrolaimidae</taxon>
        <taxon>Panagrellus</taxon>
    </lineage>
</organism>
<reference evidence="8" key="2">
    <citation type="submission" date="2020-10" db="UniProtKB">
        <authorList>
            <consortium name="WormBaseParasite"/>
        </authorList>
    </citation>
    <scope>IDENTIFICATION</scope>
</reference>
<dbReference type="InterPro" id="IPR002213">
    <property type="entry name" value="UDP_glucos_trans"/>
</dbReference>
<sequence length="498" mass="56072">MLLRHAFHGIVLLLIMFHFSETAKVLQFVPTLSYSHVAFNAKLADLLVTKNNNVTVLLVDVDSTVSARSIELAEVIRVSANMSDYLPKTLWQNPGPFEDASPLNPKIMLKLTRVAAILAQACKNLLTDTNLIYELKNRNYDVGVVEQYDMCGIGFLKLIGVKSIVWLSATAIYRMQPETIGVNYPLSYVPELFAPFSDRMNIFERTLNGGIAVVTETIHKLLPIAEENRLFKRLSGLKQYNLFAEASYSKFIVTNTLPFLDFAAPTAPNILSVAGITKWRYIASRGPFMVVTFGSIAKTQDMPRHMLRSLHNAFDVFTDLTFIVKMENISSDIMLYSSNVFYARWLPQIDLICHTNYRGIITHGGWSSVLESLSYGRPMILMPLFADHFKNAKVIEQKGLGLVIDKTKIASDTFTLSVEELVTNQRYTQNSAKFATMLRHASPAQIGDVVAHGIKRAAGGSTFPERHFRLRSANWPVWRNNYADLLFVLIPLVFVISY</sequence>
<evidence type="ECO:0000256" key="3">
    <source>
        <dbReference type="ARBA" id="ARBA00022676"/>
    </source>
</evidence>
<evidence type="ECO:0000256" key="1">
    <source>
        <dbReference type="ARBA" id="ARBA00009995"/>
    </source>
</evidence>
<keyword evidence="4" id="KW-0808">Transferase</keyword>
<name>A0A7E4W836_PANRE</name>
<dbReference type="EC" id="2.4.1.17" evidence="2"/>
<keyword evidence="7" id="KW-1185">Reference proteome</keyword>
<evidence type="ECO:0000256" key="2">
    <source>
        <dbReference type="ARBA" id="ARBA00012544"/>
    </source>
</evidence>
<dbReference type="PANTHER" id="PTHR48043:SF22">
    <property type="entry name" value="GLUCURONOSYLTRANSFERASE"/>
    <property type="match status" value="1"/>
</dbReference>
<evidence type="ECO:0000313" key="7">
    <source>
        <dbReference type="Proteomes" id="UP000492821"/>
    </source>
</evidence>